<accession>A0ABW0FKT0</accession>
<sequence>MDTCSAPTRPSSPAAGSPPARLLALLAALALLAPSALALQAMQAPPAAAEVTDDQLAADGVLRDSRTYQVAPGLDLTNFSRLEDGGWNEGSVLTADLDVPTLSLDVAHGDSVSGRAPLQEVMASGEHGDRAVAAVNGTFFDINHSDAPIYTSISQQGVQMGSPSPQPALTIADGHAAIQALSATGTATLADGTSLELAGMNNPSISADGIGLYTAAWGEYTLDRPMGAPDAPAEQVARASIVDGVVTEVSGLQDSAGEPDIAEGEQVLLGREDGAETIADLEVGDRVDIEVGPSADVDFGLAGSHQILTDGAVPEMGDDSLVTGDHPRTAVGVSRDGSELFVMVIDGRTTDSRGMTLPEAGKILQDMGAHNAVNLDGGGSSALAARTAGAEGSSIWNSPSDGKVRDVPNALVFYSDAPLEELTAVQTTTSLDDNAVFPGLQRTLRGTGLGANFEPLKAEGFFAADGPLDLVSSDAEGAVVRGTGRGTGSVTYSTGTLEDRLELRVLGTPVGLEPAVRALNLADAEDSAELTLDGIDADGQRARIETADVEVDVSGGFEVTPDGAGSWTVAATGTTETGSATLTVGELSTTVALTHGTETSTVLDLSDPSAFTTDAARATGSIAAAEGPDGGAGSAISMSYDFTTSTATRGFYLVAKEPVTVEGDALAFTMDVRGDASGAWPRLQVADADGTVTNLDGDLIEHEGWEQVRFTVPEGLAQPLTVQRVRMMETRPEAQYSGDIAVANLEAITTPAAETPEEPAVHDAALLATGSVVDRPQQIAVMSDAQFVAADPDSGAVEGARRTLREIKDADPDLLVINGDFVDEGSPEDFALAAQILEEEWGGDIPYVYVPGNHEVMGGDISTFEEAFGPVTTQQDLGGTRVVTLNTSSGTLAGGGIDQIAELEASLEEAAGDEDLTGVTVFLHHPPTDPLPSMTSQLTDQREARAVEDLLADFRRTSGKSVALVNGHVGAFHGAATEGVTTLINGNSGKSPAGTPTTGGFTGWTMLGVDPAAGAVGTAPSTQDRVDWLAAETHPWVDEISVQAPRTLTVGSVASTSASFTQDGRTVPVAWPVTAQWGGEGVQVLGDGAKSSDRRGVVRLNPTTGEITGMRPGTATLSVTVNGRTATTTVEVAGR</sequence>
<feature type="domain" description="Phosphodiester glycosidase" evidence="3">
    <location>
        <begin position="285"/>
        <end position="414"/>
    </location>
</feature>
<organism evidence="4 5">
    <name type="scientific">Brachybacterium tyrofermentans</name>
    <dbReference type="NCBI Taxonomy" id="47848"/>
    <lineage>
        <taxon>Bacteria</taxon>
        <taxon>Bacillati</taxon>
        <taxon>Actinomycetota</taxon>
        <taxon>Actinomycetes</taxon>
        <taxon>Micrococcales</taxon>
        <taxon>Dermabacteraceae</taxon>
        <taxon>Brachybacterium</taxon>
    </lineage>
</organism>
<keyword evidence="4" id="KW-0378">Hydrolase</keyword>
<evidence type="ECO:0000259" key="2">
    <source>
        <dbReference type="Pfam" id="PF00149"/>
    </source>
</evidence>
<evidence type="ECO:0000313" key="5">
    <source>
        <dbReference type="Proteomes" id="UP001595937"/>
    </source>
</evidence>
<gene>
    <name evidence="4" type="ORF">ACFPK8_15870</name>
</gene>
<dbReference type="GO" id="GO:0016798">
    <property type="term" value="F:hydrolase activity, acting on glycosyl bonds"/>
    <property type="evidence" value="ECO:0007669"/>
    <property type="project" value="UniProtKB-KW"/>
</dbReference>
<dbReference type="PANTHER" id="PTHR40446">
    <property type="entry name" value="N-ACETYLGLUCOSAMINE-1-PHOSPHODIESTER ALPHA-N-ACETYLGLUCOSAMINIDASE"/>
    <property type="match status" value="1"/>
</dbReference>
<evidence type="ECO:0000259" key="3">
    <source>
        <dbReference type="Pfam" id="PF09992"/>
    </source>
</evidence>
<dbReference type="InterPro" id="IPR029052">
    <property type="entry name" value="Metallo-depent_PP-like"/>
</dbReference>
<dbReference type="SUPFAM" id="SSF56300">
    <property type="entry name" value="Metallo-dependent phosphatases"/>
    <property type="match status" value="1"/>
</dbReference>
<evidence type="ECO:0000313" key="4">
    <source>
        <dbReference type="EMBL" id="MFC5298990.1"/>
    </source>
</evidence>
<dbReference type="GeneID" id="303297347"/>
<name>A0ABW0FKT0_9MICO</name>
<dbReference type="InterPro" id="IPR018711">
    <property type="entry name" value="NAGPA"/>
</dbReference>
<keyword evidence="1" id="KW-0732">Signal</keyword>
<dbReference type="Proteomes" id="UP001595937">
    <property type="component" value="Unassembled WGS sequence"/>
</dbReference>
<reference evidence="5" key="1">
    <citation type="journal article" date="2019" name="Int. J. Syst. Evol. Microbiol.">
        <title>The Global Catalogue of Microorganisms (GCM) 10K type strain sequencing project: providing services to taxonomists for standard genome sequencing and annotation.</title>
        <authorList>
            <consortium name="The Broad Institute Genomics Platform"/>
            <consortium name="The Broad Institute Genome Sequencing Center for Infectious Disease"/>
            <person name="Wu L."/>
            <person name="Ma J."/>
        </authorList>
    </citation>
    <scope>NUCLEOTIDE SEQUENCE [LARGE SCALE GENOMIC DNA]</scope>
    <source>
        <strain evidence="5">CGMCC 1.16455</strain>
    </source>
</reference>
<keyword evidence="5" id="KW-1185">Reference proteome</keyword>
<dbReference type="PANTHER" id="PTHR40446:SF2">
    <property type="entry name" value="N-ACETYLGLUCOSAMINE-1-PHOSPHODIESTER ALPHA-N-ACETYLGLUCOSAMINIDASE"/>
    <property type="match status" value="1"/>
</dbReference>
<feature type="signal peptide" evidence="1">
    <location>
        <begin position="1"/>
        <end position="38"/>
    </location>
</feature>
<comment type="caution">
    <text evidence="4">The sequence shown here is derived from an EMBL/GenBank/DDBJ whole genome shotgun (WGS) entry which is preliminary data.</text>
</comment>
<proteinExistence type="predicted"/>
<feature type="domain" description="Calcineurin-like phosphoesterase" evidence="2">
    <location>
        <begin position="779"/>
        <end position="955"/>
    </location>
</feature>
<dbReference type="Gene3D" id="3.60.21.10">
    <property type="match status" value="1"/>
</dbReference>
<dbReference type="Pfam" id="PF00149">
    <property type="entry name" value="Metallophos"/>
    <property type="match status" value="1"/>
</dbReference>
<dbReference type="RefSeq" id="WP_343923980.1">
    <property type="nucleotide sequence ID" value="NZ_BAAAIR010000037.1"/>
</dbReference>
<protein>
    <submittedName>
        <fullName evidence="4">Phosphodiester glycosidase family protein</fullName>
    </submittedName>
</protein>
<dbReference type="Pfam" id="PF09992">
    <property type="entry name" value="NAGPA"/>
    <property type="match status" value="1"/>
</dbReference>
<evidence type="ECO:0000256" key="1">
    <source>
        <dbReference type="SAM" id="SignalP"/>
    </source>
</evidence>
<dbReference type="EMBL" id="JBHSLN010000085">
    <property type="protein sequence ID" value="MFC5298990.1"/>
    <property type="molecule type" value="Genomic_DNA"/>
</dbReference>
<feature type="chain" id="PRO_5047146553" evidence="1">
    <location>
        <begin position="39"/>
        <end position="1135"/>
    </location>
</feature>
<dbReference type="InterPro" id="IPR004843">
    <property type="entry name" value="Calcineurin-like_PHP"/>
</dbReference>
<keyword evidence="4" id="KW-0326">Glycosidase</keyword>